<comment type="caution">
    <text evidence="5">The sequence shown here is derived from an EMBL/GenBank/DDBJ whole genome shotgun (WGS) entry which is preliminary data.</text>
</comment>
<dbReference type="Proteomes" id="UP001165120">
    <property type="component" value="Unassembled WGS sequence"/>
</dbReference>
<comment type="function">
    <text evidence="2">The GINS complex plays an essential role in the initiation of DNA replication.</text>
</comment>
<evidence type="ECO:0000256" key="3">
    <source>
        <dbReference type="SAM" id="MobiDB-lite"/>
    </source>
</evidence>
<dbReference type="GO" id="GO:0000811">
    <property type="term" value="C:GINS complex"/>
    <property type="evidence" value="ECO:0007669"/>
    <property type="project" value="UniProtKB-UniRule"/>
</dbReference>
<comment type="subunit">
    <text evidence="1">Component of the GINS complex which is a heterotetramer of SLD5, PSF1, PSF2 and PSF3.</text>
</comment>
<evidence type="ECO:0000256" key="2">
    <source>
        <dbReference type="RuleBase" id="RU367161"/>
    </source>
</evidence>
<protein>
    <recommendedName>
        <fullName evidence="2">DNA replication complex GINS protein PSF3</fullName>
    </recommendedName>
</protein>
<accession>A0A9W6WFM7</accession>
<name>A0A9W6WFM7_CANBO</name>
<dbReference type="SUPFAM" id="SSF160059">
    <property type="entry name" value="PriA/YqbF domain"/>
    <property type="match status" value="1"/>
</dbReference>
<keyword evidence="6" id="KW-1185">Reference proteome</keyword>
<dbReference type="EMBL" id="BSXN01000531">
    <property type="protein sequence ID" value="GME68937.1"/>
    <property type="molecule type" value="Genomic_DNA"/>
</dbReference>
<feature type="domain" description="DNA replication complex GINS protein PSF3 N-terminal" evidence="4">
    <location>
        <begin position="4"/>
        <end position="56"/>
    </location>
</feature>
<dbReference type="Pfam" id="PF22466">
    <property type="entry name" value="PSF3_N"/>
    <property type="match status" value="1"/>
</dbReference>
<dbReference type="Gene3D" id="1.20.58.2050">
    <property type="match status" value="1"/>
</dbReference>
<sequence length="262" mass="29534">MSYYDLDDILADSQKLPCKFSITVPGLGYLQGQPGKKIKKDSILELPIWLAEILAVCAVNSNGNENQDNEEDEDEDNNNNTQSTFLQLIQPDYFSPKIINAIKADSLSLDLHSLLSNYYKIVIKWGWMFNDEELINVISKMLIQRSCEINDLSCSLTNSSSINSLNSKKTDNDSLLGPTDSDYDSNSNNSASSDNTNNNNSNIDNSSSNNSNDEFNSSNTNADMIKIKNFSFIQNLDDFEKNLLKISHDSYKDLKIWQHKID</sequence>
<evidence type="ECO:0000313" key="5">
    <source>
        <dbReference type="EMBL" id="GME68937.1"/>
    </source>
</evidence>
<dbReference type="SUPFAM" id="SSF158573">
    <property type="entry name" value="GINS helical bundle-like"/>
    <property type="match status" value="1"/>
</dbReference>
<dbReference type="InterPro" id="IPR036224">
    <property type="entry name" value="GINS_bundle-like_dom_sf"/>
</dbReference>
<keyword evidence="2" id="KW-0235">DNA replication</keyword>
<comment type="subcellular location">
    <subcellularLocation>
        <location evidence="2">Nucleus</location>
    </subcellularLocation>
</comment>
<gene>
    <name evidence="5" type="ORF">Cboi02_000196300</name>
</gene>
<dbReference type="PANTHER" id="PTHR22768">
    <property type="entry name" value="DNA REPLICATION COMPLEX GINS PROTEIN PSF3"/>
    <property type="match status" value="1"/>
</dbReference>
<comment type="similarity">
    <text evidence="2">Belongs to the GINS3/PSF3 family.</text>
</comment>
<dbReference type="CDD" id="cd21693">
    <property type="entry name" value="GINS_B_Psf3"/>
    <property type="match status" value="1"/>
</dbReference>
<dbReference type="InterPro" id="IPR038437">
    <property type="entry name" value="GINS_Psf3_sf"/>
</dbReference>
<evidence type="ECO:0000259" key="4">
    <source>
        <dbReference type="Pfam" id="PF22466"/>
    </source>
</evidence>
<feature type="compositionally biased region" description="Low complexity" evidence="3">
    <location>
        <begin position="184"/>
        <end position="217"/>
    </location>
</feature>
<evidence type="ECO:0000313" key="6">
    <source>
        <dbReference type="Proteomes" id="UP001165120"/>
    </source>
</evidence>
<dbReference type="InterPro" id="IPR055221">
    <property type="entry name" value="PSF3_N"/>
</dbReference>
<feature type="region of interest" description="Disordered" evidence="3">
    <location>
        <begin position="167"/>
        <end position="217"/>
    </location>
</feature>
<dbReference type="InterPro" id="IPR010492">
    <property type="entry name" value="GINS_Psf3"/>
</dbReference>
<proteinExistence type="inferred from homology"/>
<reference evidence="5" key="1">
    <citation type="submission" date="2023-04" db="EMBL/GenBank/DDBJ databases">
        <title>Candida boidinii NBRC 10035.</title>
        <authorList>
            <person name="Ichikawa N."/>
            <person name="Sato H."/>
            <person name="Tonouchi N."/>
        </authorList>
    </citation>
    <scope>NUCLEOTIDE SEQUENCE</scope>
    <source>
        <strain evidence="5">NBRC 10035</strain>
    </source>
</reference>
<keyword evidence="2" id="KW-0539">Nucleus</keyword>
<dbReference type="PANTHER" id="PTHR22768:SF0">
    <property type="entry name" value="DNA REPLICATION COMPLEX GINS PROTEIN PSF3"/>
    <property type="match status" value="1"/>
</dbReference>
<evidence type="ECO:0000256" key="1">
    <source>
        <dbReference type="ARBA" id="ARBA00011352"/>
    </source>
</evidence>
<organism evidence="5 6">
    <name type="scientific">Candida boidinii</name>
    <name type="common">Yeast</name>
    <dbReference type="NCBI Taxonomy" id="5477"/>
    <lineage>
        <taxon>Eukaryota</taxon>
        <taxon>Fungi</taxon>
        <taxon>Dikarya</taxon>
        <taxon>Ascomycota</taxon>
        <taxon>Saccharomycotina</taxon>
        <taxon>Pichiomycetes</taxon>
        <taxon>Pichiales</taxon>
        <taxon>Pichiaceae</taxon>
        <taxon>Ogataea</taxon>
        <taxon>Ogataea/Candida clade</taxon>
    </lineage>
</organism>
<dbReference type="GO" id="GO:1902975">
    <property type="term" value="P:mitotic DNA replication initiation"/>
    <property type="evidence" value="ECO:0007669"/>
    <property type="project" value="TreeGrafter"/>
</dbReference>
<dbReference type="AlphaFoldDB" id="A0A9W6WFM7"/>